<evidence type="ECO:0000313" key="3">
    <source>
        <dbReference type="Proteomes" id="UP000257706"/>
    </source>
</evidence>
<protein>
    <submittedName>
        <fullName evidence="2">Uncharacterized protein</fullName>
    </submittedName>
</protein>
<proteinExistence type="predicted"/>
<feature type="region of interest" description="Disordered" evidence="1">
    <location>
        <begin position="1"/>
        <end position="28"/>
    </location>
</feature>
<reference evidence="2 3" key="1">
    <citation type="journal article" date="2018" name="Nat. Biotechnol.">
        <title>A standardized bacterial taxonomy based on genome phylogeny substantially revises the tree of life.</title>
        <authorList>
            <person name="Parks D.H."/>
            <person name="Chuvochina M."/>
            <person name="Waite D.W."/>
            <person name="Rinke C."/>
            <person name="Skarshewski A."/>
            <person name="Chaumeil P.A."/>
            <person name="Hugenholtz P."/>
        </authorList>
    </citation>
    <scope>NUCLEOTIDE SEQUENCE [LARGE SCALE GENOMIC DNA]</scope>
    <source>
        <strain evidence="2">UBA8739</strain>
    </source>
</reference>
<organism evidence="2 3">
    <name type="scientific">Tistrella mobilis</name>
    <dbReference type="NCBI Taxonomy" id="171437"/>
    <lineage>
        <taxon>Bacteria</taxon>
        <taxon>Pseudomonadati</taxon>
        <taxon>Pseudomonadota</taxon>
        <taxon>Alphaproteobacteria</taxon>
        <taxon>Geminicoccales</taxon>
        <taxon>Geminicoccaceae</taxon>
        <taxon>Tistrella</taxon>
    </lineage>
</organism>
<accession>A0A3B9IJ83</accession>
<comment type="caution">
    <text evidence="2">The sequence shown here is derived from an EMBL/GenBank/DDBJ whole genome shotgun (WGS) entry which is preliminary data.</text>
</comment>
<evidence type="ECO:0000256" key="1">
    <source>
        <dbReference type="SAM" id="MobiDB-lite"/>
    </source>
</evidence>
<name>A0A3B9IJ83_9PROT</name>
<dbReference type="AlphaFoldDB" id="A0A3B9IJ83"/>
<sequence length="63" mass="8093">MFRLRNKKRTSRRRKSSPRRRAPARRAPRRRLSFTDWMFRKFRRYLKMGWRLLVLYYMSHMGD</sequence>
<dbReference type="EMBL" id="DMAI01000126">
    <property type="protein sequence ID" value="HAE47367.1"/>
    <property type="molecule type" value="Genomic_DNA"/>
</dbReference>
<evidence type="ECO:0000313" key="2">
    <source>
        <dbReference type="EMBL" id="HAE47367.1"/>
    </source>
</evidence>
<dbReference type="Proteomes" id="UP000257706">
    <property type="component" value="Unassembled WGS sequence"/>
</dbReference>
<gene>
    <name evidence="2" type="ORF">DCK97_08100</name>
</gene>